<gene>
    <name evidence="2" type="ORF">ACFPET_09800</name>
</gene>
<dbReference type="Pfam" id="PF01863">
    <property type="entry name" value="YgjP-like"/>
    <property type="match status" value="1"/>
</dbReference>
<dbReference type="EC" id="3.4.24.-" evidence="2"/>
<reference evidence="3" key="1">
    <citation type="journal article" date="2019" name="Int. J. Syst. Evol. Microbiol.">
        <title>The Global Catalogue of Microorganisms (GCM) 10K type strain sequencing project: providing services to taxonomists for standard genome sequencing and annotation.</title>
        <authorList>
            <consortium name="The Broad Institute Genomics Platform"/>
            <consortium name="The Broad Institute Genome Sequencing Center for Infectious Disease"/>
            <person name="Wu L."/>
            <person name="Ma J."/>
        </authorList>
    </citation>
    <scope>NUCLEOTIDE SEQUENCE [LARGE SCALE GENOMIC DNA]</scope>
    <source>
        <strain evidence="3">IBRC-M 10908</strain>
    </source>
</reference>
<dbReference type="CDD" id="cd07344">
    <property type="entry name" value="M48_yhfN_like"/>
    <property type="match status" value="1"/>
</dbReference>
<feature type="domain" description="YgjP-like metallopeptidase" evidence="1">
    <location>
        <begin position="90"/>
        <end position="164"/>
    </location>
</feature>
<dbReference type="InterPro" id="IPR002725">
    <property type="entry name" value="YgjP-like_metallopeptidase"/>
</dbReference>
<dbReference type="EMBL" id="JBHSDK010000013">
    <property type="protein sequence ID" value="MFC4335491.1"/>
    <property type="molecule type" value="Genomic_DNA"/>
</dbReference>
<keyword evidence="2" id="KW-0378">Hydrolase</keyword>
<proteinExistence type="predicted"/>
<protein>
    <submittedName>
        <fullName evidence="2">M48 family metallopeptidase</fullName>
        <ecNumber evidence="2">3.4.24.-</ecNumber>
    </submittedName>
</protein>
<evidence type="ECO:0000259" key="1">
    <source>
        <dbReference type="Pfam" id="PF01863"/>
    </source>
</evidence>
<dbReference type="PANTHER" id="PTHR30399">
    <property type="entry name" value="UNCHARACTERIZED PROTEIN YGJP"/>
    <property type="match status" value="1"/>
</dbReference>
<comment type="caution">
    <text evidence="2">The sequence shown here is derived from an EMBL/GenBank/DDBJ whole genome shotgun (WGS) entry which is preliminary data.</text>
</comment>
<evidence type="ECO:0000313" key="2">
    <source>
        <dbReference type="EMBL" id="MFC4335491.1"/>
    </source>
</evidence>
<organism evidence="2 3">
    <name type="scientific">Salininema proteolyticum</name>
    <dbReference type="NCBI Taxonomy" id="1607685"/>
    <lineage>
        <taxon>Bacteria</taxon>
        <taxon>Bacillati</taxon>
        <taxon>Actinomycetota</taxon>
        <taxon>Actinomycetes</taxon>
        <taxon>Glycomycetales</taxon>
        <taxon>Glycomycetaceae</taxon>
        <taxon>Salininema</taxon>
    </lineage>
</organism>
<sequence>MARKALPDVEVKRSRRRKKTVAAYEDQGRVVVMIPDQFTPAEEREWVDRMLARLDDRNERDGRTSDAALESRAVRLASRHLSEFHLPLHLRSVRWVDNQRNRWGSCTPEDGTIRISRRIIMMPSWVIDYVLMHELAHLVHPDHSPAFWKLVSRYPKAERAKGYLEAVADIEQTRETLG</sequence>
<dbReference type="Proteomes" id="UP001595823">
    <property type="component" value="Unassembled WGS sequence"/>
</dbReference>
<dbReference type="Gene3D" id="3.30.2010.10">
    <property type="entry name" value="Metalloproteases ('zincins'), catalytic domain"/>
    <property type="match status" value="1"/>
</dbReference>
<dbReference type="GO" id="GO:0016787">
    <property type="term" value="F:hydrolase activity"/>
    <property type="evidence" value="ECO:0007669"/>
    <property type="project" value="UniProtKB-KW"/>
</dbReference>
<dbReference type="RefSeq" id="WP_380620392.1">
    <property type="nucleotide sequence ID" value="NZ_JBHSDK010000013.1"/>
</dbReference>
<accession>A0ABV8TXE2</accession>
<name>A0ABV8TXE2_9ACTN</name>
<keyword evidence="3" id="KW-1185">Reference proteome</keyword>
<evidence type="ECO:0000313" key="3">
    <source>
        <dbReference type="Proteomes" id="UP001595823"/>
    </source>
</evidence>
<dbReference type="PANTHER" id="PTHR30399:SF1">
    <property type="entry name" value="UTP PYROPHOSPHATASE"/>
    <property type="match status" value="1"/>
</dbReference>
<dbReference type="InterPro" id="IPR053136">
    <property type="entry name" value="UTP_pyrophosphatase-like"/>
</dbReference>